<name>A0A6P2I9Y4_BURL3</name>
<evidence type="ECO:0000256" key="6">
    <source>
        <dbReference type="SAM" id="MobiDB-lite"/>
    </source>
</evidence>
<dbReference type="AlphaFoldDB" id="A0A6P2I9Y4"/>
<evidence type="ECO:0000313" key="8">
    <source>
        <dbReference type="EMBL" id="VWB27575.1"/>
    </source>
</evidence>
<dbReference type="PANTHER" id="PTHR30055">
    <property type="entry name" value="HTH-TYPE TRANSCRIPTIONAL REGULATOR RUTR"/>
    <property type="match status" value="1"/>
</dbReference>
<evidence type="ECO:0000256" key="5">
    <source>
        <dbReference type="PROSITE-ProRule" id="PRU00335"/>
    </source>
</evidence>
<dbReference type="Pfam" id="PF00440">
    <property type="entry name" value="TetR_N"/>
    <property type="match status" value="1"/>
</dbReference>
<dbReference type="Gene3D" id="1.10.357.10">
    <property type="entry name" value="Tetracycline Repressor, domain 2"/>
    <property type="match status" value="1"/>
</dbReference>
<protein>
    <submittedName>
        <fullName evidence="8">TetR family transcriptional regulator</fullName>
    </submittedName>
</protein>
<dbReference type="PANTHER" id="PTHR30055:SF234">
    <property type="entry name" value="HTH-TYPE TRANSCRIPTIONAL REGULATOR BETI"/>
    <property type="match status" value="1"/>
</dbReference>
<gene>
    <name evidence="8" type="ORF">BLA6863_01155</name>
</gene>
<feature type="compositionally biased region" description="Basic and acidic residues" evidence="6">
    <location>
        <begin position="1"/>
        <end position="16"/>
    </location>
</feature>
<dbReference type="SUPFAM" id="SSF48498">
    <property type="entry name" value="Tetracyclin repressor-like, C-terminal domain"/>
    <property type="match status" value="1"/>
</dbReference>
<dbReference type="EMBL" id="CABVPY010000005">
    <property type="protein sequence ID" value="VWB27575.1"/>
    <property type="molecule type" value="Genomic_DNA"/>
</dbReference>
<evidence type="ECO:0000256" key="2">
    <source>
        <dbReference type="ARBA" id="ARBA00023015"/>
    </source>
</evidence>
<dbReference type="InterPro" id="IPR050109">
    <property type="entry name" value="HTH-type_TetR-like_transc_reg"/>
</dbReference>
<proteinExistence type="predicted"/>
<dbReference type="GO" id="GO:0003700">
    <property type="term" value="F:DNA-binding transcription factor activity"/>
    <property type="evidence" value="ECO:0007669"/>
    <property type="project" value="TreeGrafter"/>
</dbReference>
<keyword evidence="4" id="KW-0804">Transcription</keyword>
<dbReference type="Proteomes" id="UP000494170">
    <property type="component" value="Unassembled WGS sequence"/>
</dbReference>
<dbReference type="GO" id="GO:0000976">
    <property type="term" value="F:transcription cis-regulatory region binding"/>
    <property type="evidence" value="ECO:0007669"/>
    <property type="project" value="TreeGrafter"/>
</dbReference>
<dbReference type="InterPro" id="IPR036271">
    <property type="entry name" value="Tet_transcr_reg_TetR-rel_C_sf"/>
</dbReference>
<sequence length="251" mass="27650">MRGADRDARQDSHDATRAGTDCRNATRTTNTMTDTKAHHGGRSRRTPNAASTGSDLDGLRAQGLRTRNTIVRVARELLLEGGPLTFSQRAVAAGAGISVSNLQYYFPTRLAVLRAVIEPVIEAYLGELKGLIDSDASPDDVIERVLARALRDAKDAQYVALFRHFLSFAAIDPECLKLFDDWYGTLTREVAKLLRTVNPAFDAADSLHVATLLIAMADGLTLQTGTARLTRRLDAMFMEIARCLIYDRQRD</sequence>
<dbReference type="Pfam" id="PF13977">
    <property type="entry name" value="TetR_C_6"/>
    <property type="match status" value="1"/>
</dbReference>
<dbReference type="InterPro" id="IPR039538">
    <property type="entry name" value="BetI_C"/>
</dbReference>
<organism evidence="8 9">
    <name type="scientific">Burkholderia lata (strain ATCC 17760 / DSM 23089 / LMG 22485 / NCIMB 9086 / R18194 / 383)</name>
    <dbReference type="NCBI Taxonomy" id="482957"/>
    <lineage>
        <taxon>Bacteria</taxon>
        <taxon>Pseudomonadati</taxon>
        <taxon>Pseudomonadota</taxon>
        <taxon>Betaproteobacteria</taxon>
        <taxon>Burkholderiales</taxon>
        <taxon>Burkholderiaceae</taxon>
        <taxon>Burkholderia</taxon>
        <taxon>Burkholderia cepacia complex</taxon>
    </lineage>
</organism>
<evidence type="ECO:0000259" key="7">
    <source>
        <dbReference type="PROSITE" id="PS50977"/>
    </source>
</evidence>
<feature type="domain" description="HTH tetR-type" evidence="7">
    <location>
        <begin position="64"/>
        <end position="124"/>
    </location>
</feature>
<accession>A0A6P2I9Y4</accession>
<feature type="region of interest" description="Disordered" evidence="6">
    <location>
        <begin position="1"/>
        <end position="58"/>
    </location>
</feature>
<evidence type="ECO:0000256" key="1">
    <source>
        <dbReference type="ARBA" id="ARBA00022491"/>
    </source>
</evidence>
<keyword evidence="2" id="KW-0805">Transcription regulation</keyword>
<feature type="DNA-binding region" description="H-T-H motif" evidence="5">
    <location>
        <begin position="87"/>
        <end position="106"/>
    </location>
</feature>
<reference evidence="8 9" key="1">
    <citation type="submission" date="2019-09" db="EMBL/GenBank/DDBJ databases">
        <authorList>
            <person name="Depoorter E."/>
        </authorList>
    </citation>
    <scope>NUCLEOTIDE SEQUENCE [LARGE SCALE GENOMIC DNA]</scope>
    <source>
        <strain evidence="8">LMG 6863</strain>
    </source>
</reference>
<keyword evidence="3 5" id="KW-0238">DNA-binding</keyword>
<dbReference type="SUPFAM" id="SSF46689">
    <property type="entry name" value="Homeodomain-like"/>
    <property type="match status" value="1"/>
</dbReference>
<dbReference type="InterPro" id="IPR009057">
    <property type="entry name" value="Homeodomain-like_sf"/>
</dbReference>
<dbReference type="PROSITE" id="PS50977">
    <property type="entry name" value="HTH_TETR_2"/>
    <property type="match status" value="1"/>
</dbReference>
<evidence type="ECO:0000313" key="9">
    <source>
        <dbReference type="Proteomes" id="UP000494170"/>
    </source>
</evidence>
<evidence type="ECO:0000256" key="4">
    <source>
        <dbReference type="ARBA" id="ARBA00023163"/>
    </source>
</evidence>
<keyword evidence="1" id="KW-0678">Repressor</keyword>
<evidence type="ECO:0000256" key="3">
    <source>
        <dbReference type="ARBA" id="ARBA00023125"/>
    </source>
</evidence>
<dbReference type="InterPro" id="IPR001647">
    <property type="entry name" value="HTH_TetR"/>
</dbReference>